<dbReference type="Pfam" id="PF17768">
    <property type="entry name" value="RecJ_OB"/>
    <property type="match status" value="1"/>
</dbReference>
<keyword evidence="4" id="KW-0378">Hydrolase</keyword>
<dbReference type="GO" id="GO:0008409">
    <property type="term" value="F:5'-3' exonuclease activity"/>
    <property type="evidence" value="ECO:0007669"/>
    <property type="project" value="InterPro"/>
</dbReference>
<dbReference type="SUPFAM" id="SSF64182">
    <property type="entry name" value="DHH phosphoesterases"/>
    <property type="match status" value="1"/>
</dbReference>
<dbReference type="InterPro" id="IPR051673">
    <property type="entry name" value="SSDNA_exonuclease_RecJ"/>
</dbReference>
<dbReference type="GO" id="GO:0003676">
    <property type="term" value="F:nucleic acid binding"/>
    <property type="evidence" value="ECO:0007669"/>
    <property type="project" value="InterPro"/>
</dbReference>
<reference evidence="9 10" key="2">
    <citation type="submission" date="2019-02" db="EMBL/GenBank/DDBJ databases">
        <title>'Lichenibacterium ramalinii' gen. nov. sp. nov., 'Lichenibacterium minor' gen. nov. sp. nov.</title>
        <authorList>
            <person name="Pankratov T."/>
        </authorList>
    </citation>
    <scope>NUCLEOTIDE SEQUENCE [LARGE SCALE GENOMIC DNA]</scope>
    <source>
        <strain evidence="9 10">RmlP026</strain>
    </source>
</reference>
<dbReference type="GO" id="GO:0006281">
    <property type="term" value="P:DNA repair"/>
    <property type="evidence" value="ECO:0007669"/>
    <property type="project" value="InterPro"/>
</dbReference>
<dbReference type="InterPro" id="IPR001667">
    <property type="entry name" value="DDH_dom"/>
</dbReference>
<dbReference type="AlphaFoldDB" id="A0A4Q2U9G3"/>
<dbReference type="Gene3D" id="3.90.1640.30">
    <property type="match status" value="1"/>
</dbReference>
<evidence type="ECO:0000256" key="3">
    <source>
        <dbReference type="ARBA" id="ARBA00022722"/>
    </source>
</evidence>
<feature type="domain" description="DHHA1" evidence="7">
    <location>
        <begin position="370"/>
        <end position="462"/>
    </location>
</feature>
<dbReference type="EMBL" id="QYBB01000013">
    <property type="protein sequence ID" value="RYC31535.1"/>
    <property type="molecule type" value="Genomic_DNA"/>
</dbReference>
<organism evidence="9 10">
    <name type="scientific">Lichenibacterium minor</name>
    <dbReference type="NCBI Taxonomy" id="2316528"/>
    <lineage>
        <taxon>Bacteria</taxon>
        <taxon>Pseudomonadati</taxon>
        <taxon>Pseudomonadota</taxon>
        <taxon>Alphaproteobacteria</taxon>
        <taxon>Hyphomicrobiales</taxon>
        <taxon>Lichenihabitantaceae</taxon>
        <taxon>Lichenibacterium</taxon>
    </lineage>
</organism>
<evidence type="ECO:0000256" key="4">
    <source>
        <dbReference type="ARBA" id="ARBA00022801"/>
    </source>
</evidence>
<dbReference type="Pfam" id="PF02272">
    <property type="entry name" value="DHHA1"/>
    <property type="match status" value="1"/>
</dbReference>
<dbReference type="PANTHER" id="PTHR30255:SF2">
    <property type="entry name" value="SINGLE-STRANDED-DNA-SPECIFIC EXONUCLEASE RECJ"/>
    <property type="match status" value="1"/>
</dbReference>
<evidence type="ECO:0000259" key="7">
    <source>
        <dbReference type="Pfam" id="PF02272"/>
    </source>
</evidence>
<proteinExistence type="inferred from homology"/>
<evidence type="ECO:0000313" key="9">
    <source>
        <dbReference type="EMBL" id="RYC31535.1"/>
    </source>
</evidence>
<reference evidence="9 10" key="1">
    <citation type="submission" date="2018-12" db="EMBL/GenBank/DDBJ databases">
        <authorList>
            <person name="Grouzdev D.S."/>
            <person name="Krutkina M.S."/>
        </authorList>
    </citation>
    <scope>NUCLEOTIDE SEQUENCE [LARGE SCALE GENOMIC DNA]</scope>
    <source>
        <strain evidence="9 10">RmlP026</strain>
    </source>
</reference>
<evidence type="ECO:0000256" key="1">
    <source>
        <dbReference type="ARBA" id="ARBA00005915"/>
    </source>
</evidence>
<gene>
    <name evidence="9" type="primary">recJ</name>
    <name evidence="9" type="ORF">D3273_12900</name>
</gene>
<accession>A0A4Q2U9G3</accession>
<dbReference type="InterPro" id="IPR038763">
    <property type="entry name" value="DHH_sf"/>
</dbReference>
<evidence type="ECO:0000313" key="10">
    <source>
        <dbReference type="Proteomes" id="UP000290759"/>
    </source>
</evidence>
<dbReference type="InterPro" id="IPR004610">
    <property type="entry name" value="RecJ"/>
</dbReference>
<protein>
    <recommendedName>
        <fullName evidence="2">Single-stranded-DNA-specific exonuclease RecJ</fullName>
    </recommendedName>
</protein>
<evidence type="ECO:0000256" key="2">
    <source>
        <dbReference type="ARBA" id="ARBA00019841"/>
    </source>
</evidence>
<dbReference type="GO" id="GO:0006310">
    <property type="term" value="P:DNA recombination"/>
    <property type="evidence" value="ECO:0007669"/>
    <property type="project" value="InterPro"/>
</dbReference>
<sequence length="597" mass="61208">MNPLVLDVARSMTGRAWRARLDEAGARRAMAIAQSHGMPDLLSRVLASRGRDASDCSAFLDPSLRALMPDPDVLVDMPAAVDRLARAVRAGERVAVLGDYDVDGAAAAALIVGYLRAAGLDPAIHIPDRLVDGYGPSVPAVAALAQGGATLLVTVDCGSTSFAPLDEAGRRGLDTVIIDHHQVGAELPRAVALVNANRQDDLSGLGHLCAAGAVFMVLVALHRALKADGFWDGRDAPDLLASLDLVALATVADVVPLTGLNRAFVQKGLAVMARRGRPGLAALFDVAGADGAPTPFHLGYLVGPRINAGGRIGDSALGTRLLLTPDPVEAARIAADLDRLNRERRVIELAAVEEAEAEAMATVEAEGRAVVVAAAEGWHPGIVGLVAARLRERFERPAFAIALAGDTGTGSGRSIPGADVGAAVRLAVERGLLLKGGGHGMAAGVTLRAAGLGAFRDFLHDHFSEAVERARGEAALAVDATMGAGAATPELIGGLDTAGPFGAGAPEPVVALPGHRVVDCGTMGEGHLRATLAGRDGSRIRAVAFRCAEGPLGQGILAARGRLVHAAGTLTVNRWGGGQGRPELRLLDAALVPDQPG</sequence>
<evidence type="ECO:0000259" key="8">
    <source>
        <dbReference type="Pfam" id="PF17768"/>
    </source>
</evidence>
<evidence type="ECO:0000259" key="6">
    <source>
        <dbReference type="Pfam" id="PF01368"/>
    </source>
</evidence>
<dbReference type="InterPro" id="IPR041122">
    <property type="entry name" value="RecJ_OB"/>
</dbReference>
<keyword evidence="3" id="KW-0540">Nuclease</keyword>
<dbReference type="Pfam" id="PF01368">
    <property type="entry name" value="DHH"/>
    <property type="match status" value="1"/>
</dbReference>
<feature type="domain" description="DDH" evidence="6">
    <location>
        <begin position="93"/>
        <end position="223"/>
    </location>
</feature>
<dbReference type="InterPro" id="IPR003156">
    <property type="entry name" value="DHHA1_dom"/>
</dbReference>
<dbReference type="Gene3D" id="3.10.310.30">
    <property type="match status" value="1"/>
</dbReference>
<dbReference type="Proteomes" id="UP000290759">
    <property type="component" value="Unassembled WGS sequence"/>
</dbReference>
<dbReference type="PANTHER" id="PTHR30255">
    <property type="entry name" value="SINGLE-STRANDED-DNA-SPECIFIC EXONUCLEASE RECJ"/>
    <property type="match status" value="1"/>
</dbReference>
<evidence type="ECO:0000256" key="5">
    <source>
        <dbReference type="ARBA" id="ARBA00022839"/>
    </source>
</evidence>
<dbReference type="RefSeq" id="WP_129227161.1">
    <property type="nucleotide sequence ID" value="NZ_QYBB01000013.1"/>
</dbReference>
<dbReference type="NCBIfam" id="TIGR00644">
    <property type="entry name" value="recJ"/>
    <property type="match status" value="1"/>
</dbReference>
<comment type="similarity">
    <text evidence="1">Belongs to the RecJ family.</text>
</comment>
<keyword evidence="10" id="KW-1185">Reference proteome</keyword>
<comment type="caution">
    <text evidence="9">The sequence shown here is derived from an EMBL/GenBank/DDBJ whole genome shotgun (WGS) entry which is preliminary data.</text>
</comment>
<keyword evidence="5 9" id="KW-0269">Exonuclease</keyword>
<feature type="domain" description="RecJ OB" evidence="8">
    <location>
        <begin position="478"/>
        <end position="584"/>
    </location>
</feature>
<name>A0A4Q2U9G3_9HYPH</name>
<dbReference type="OrthoDB" id="9809852at2"/>